<proteinExistence type="predicted"/>
<dbReference type="EMBL" id="JAEACQ010000234">
    <property type="protein sequence ID" value="MBL7629667.1"/>
    <property type="molecule type" value="Genomic_DNA"/>
</dbReference>
<gene>
    <name evidence="3" type="ORF">I7412_21340</name>
</gene>
<name>A0A937RGI7_9ACTN</name>
<evidence type="ECO:0000259" key="2">
    <source>
        <dbReference type="Pfam" id="PF13340"/>
    </source>
</evidence>
<dbReference type="Proteomes" id="UP000604475">
    <property type="component" value="Unassembled WGS sequence"/>
</dbReference>
<evidence type="ECO:0000259" key="1">
    <source>
        <dbReference type="Pfam" id="PF01609"/>
    </source>
</evidence>
<protein>
    <submittedName>
        <fullName evidence="3">IS5 family transposase</fullName>
    </submittedName>
</protein>
<dbReference type="AlphaFoldDB" id="A0A937RGI7"/>
<sequence>MVERRRYPTDLSDAEWELIAPLIPGPRPGGRPPAHERREIVNALAYWIRAGCAWRLLPHDLPPWQTVYHYWRCWRIEGRWEQILARLRERDRVGGGRDPTPTAGVLDSQSVRATDRGGLHGYDGGKKVPGIKRHLLVDTGGTVLVACVSPANVDDRAAAMVVLSRACDLFIRLRQVWADQGYRGHFRDWANDAVGIDVQVVARRDGGFRHTWAKVGAPAPEVPAFAVVPRRWVIERTFAWLGKYRRLSKDYEYLAATAENAIYLAMIMILLRRLTGTPP</sequence>
<dbReference type="InterPro" id="IPR002559">
    <property type="entry name" value="Transposase_11"/>
</dbReference>
<accession>A0A937RGI7</accession>
<feature type="domain" description="Insertion element IS402-like" evidence="2">
    <location>
        <begin position="11"/>
        <end position="83"/>
    </location>
</feature>
<dbReference type="RefSeq" id="WP_203001277.1">
    <property type="nucleotide sequence ID" value="NZ_JADWYU010000089.1"/>
</dbReference>
<organism evidence="3 4">
    <name type="scientific">Frankia nepalensis</name>
    <dbReference type="NCBI Taxonomy" id="1836974"/>
    <lineage>
        <taxon>Bacteria</taxon>
        <taxon>Bacillati</taxon>
        <taxon>Actinomycetota</taxon>
        <taxon>Actinomycetes</taxon>
        <taxon>Frankiales</taxon>
        <taxon>Frankiaceae</taxon>
        <taxon>Frankia</taxon>
    </lineage>
</organism>
<reference evidence="3" key="1">
    <citation type="submission" date="2020-12" db="EMBL/GenBank/DDBJ databases">
        <title>Genomic characterization of non-nitrogen-fixing Frankia strains.</title>
        <authorList>
            <person name="Carlos-Shanley C."/>
            <person name="Guerra T."/>
            <person name="Hahn D."/>
        </authorList>
    </citation>
    <scope>NUCLEOTIDE SEQUENCE</scope>
    <source>
        <strain evidence="3">CN6</strain>
    </source>
</reference>
<keyword evidence="4" id="KW-1185">Reference proteome</keyword>
<evidence type="ECO:0000313" key="4">
    <source>
        <dbReference type="Proteomes" id="UP000604475"/>
    </source>
</evidence>
<dbReference type="PANTHER" id="PTHR30007:SF0">
    <property type="entry name" value="TRANSPOSASE"/>
    <property type="match status" value="1"/>
</dbReference>
<dbReference type="GO" id="GO:0004803">
    <property type="term" value="F:transposase activity"/>
    <property type="evidence" value="ECO:0007669"/>
    <property type="project" value="InterPro"/>
</dbReference>
<feature type="domain" description="Transposase IS4-like" evidence="1">
    <location>
        <begin position="100"/>
        <end position="269"/>
    </location>
</feature>
<dbReference type="GO" id="GO:0003677">
    <property type="term" value="F:DNA binding"/>
    <property type="evidence" value="ECO:0007669"/>
    <property type="project" value="InterPro"/>
</dbReference>
<dbReference type="InterPro" id="IPR025161">
    <property type="entry name" value="IS402-like_dom"/>
</dbReference>
<evidence type="ECO:0000313" key="3">
    <source>
        <dbReference type="EMBL" id="MBL7629667.1"/>
    </source>
</evidence>
<comment type="caution">
    <text evidence="3">The sequence shown here is derived from an EMBL/GenBank/DDBJ whole genome shotgun (WGS) entry which is preliminary data.</text>
</comment>
<dbReference type="GO" id="GO:0006313">
    <property type="term" value="P:DNA transposition"/>
    <property type="evidence" value="ECO:0007669"/>
    <property type="project" value="InterPro"/>
</dbReference>
<dbReference type="Pfam" id="PF13340">
    <property type="entry name" value="DUF4096"/>
    <property type="match status" value="1"/>
</dbReference>
<dbReference type="NCBIfam" id="NF033580">
    <property type="entry name" value="transpos_IS5_3"/>
    <property type="match status" value="1"/>
</dbReference>
<dbReference type="PANTHER" id="PTHR30007">
    <property type="entry name" value="PHP DOMAIN PROTEIN"/>
    <property type="match status" value="1"/>
</dbReference>
<dbReference type="Pfam" id="PF01609">
    <property type="entry name" value="DDE_Tnp_1"/>
    <property type="match status" value="1"/>
</dbReference>